<reference evidence="11" key="2">
    <citation type="submission" date="2021-04" db="EMBL/GenBank/DDBJ databases">
        <authorList>
            <person name="Gilroy R."/>
        </authorList>
    </citation>
    <scope>NUCLEOTIDE SEQUENCE</scope>
    <source>
        <strain evidence="11">CHK185-5351</strain>
    </source>
</reference>
<accession>A0A9D2N850</accession>
<feature type="transmembrane region" description="Helical" evidence="10">
    <location>
        <begin position="148"/>
        <end position="168"/>
    </location>
</feature>
<keyword evidence="6" id="KW-0443">Lipid metabolism</keyword>
<evidence type="ECO:0000256" key="7">
    <source>
        <dbReference type="ARBA" id="ARBA00023136"/>
    </source>
</evidence>
<comment type="caution">
    <text evidence="11">The sequence shown here is derived from an EMBL/GenBank/DDBJ whole genome shotgun (WGS) entry which is preliminary data.</text>
</comment>
<keyword evidence="8" id="KW-0594">Phospholipid biosynthesis</keyword>
<dbReference type="PANTHER" id="PTHR30309">
    <property type="entry name" value="INNER MEMBRANE PROTEIN YGIH"/>
    <property type="match status" value="1"/>
</dbReference>
<dbReference type="GO" id="GO:0005886">
    <property type="term" value="C:plasma membrane"/>
    <property type="evidence" value="ECO:0007669"/>
    <property type="project" value="InterPro"/>
</dbReference>
<protein>
    <submittedName>
        <fullName evidence="11">Glycerol-3-phosphate acyltransferase</fullName>
    </submittedName>
</protein>
<evidence type="ECO:0000313" key="11">
    <source>
        <dbReference type="EMBL" id="HJC14824.1"/>
    </source>
</evidence>
<evidence type="ECO:0000256" key="5">
    <source>
        <dbReference type="ARBA" id="ARBA00022989"/>
    </source>
</evidence>
<dbReference type="GO" id="GO:0043772">
    <property type="term" value="F:acyl-phosphate glycerol-3-phosphate acyltransferase activity"/>
    <property type="evidence" value="ECO:0007669"/>
    <property type="project" value="InterPro"/>
</dbReference>
<dbReference type="AlphaFoldDB" id="A0A9D2N850"/>
<evidence type="ECO:0000256" key="1">
    <source>
        <dbReference type="ARBA" id="ARBA00022475"/>
    </source>
</evidence>
<keyword evidence="3" id="KW-0808">Transferase</keyword>
<keyword evidence="11" id="KW-0012">Acyltransferase</keyword>
<feature type="transmembrane region" description="Helical" evidence="10">
    <location>
        <begin position="121"/>
        <end position="141"/>
    </location>
</feature>
<evidence type="ECO:0000256" key="3">
    <source>
        <dbReference type="ARBA" id="ARBA00022679"/>
    </source>
</evidence>
<dbReference type="Pfam" id="PF02660">
    <property type="entry name" value="G3P_acyltransf"/>
    <property type="match status" value="1"/>
</dbReference>
<gene>
    <name evidence="11" type="ORF">H9705_03195</name>
</gene>
<dbReference type="PANTHER" id="PTHR30309:SF0">
    <property type="entry name" value="GLYCEROL-3-PHOSPHATE ACYLTRANSFERASE-RELATED"/>
    <property type="match status" value="1"/>
</dbReference>
<dbReference type="SMART" id="SM01207">
    <property type="entry name" value="G3P_acyltransf"/>
    <property type="match status" value="1"/>
</dbReference>
<dbReference type="EMBL" id="DWWU01000013">
    <property type="protein sequence ID" value="HJC14824.1"/>
    <property type="molecule type" value="Genomic_DNA"/>
</dbReference>
<keyword evidence="2" id="KW-0444">Lipid biosynthesis</keyword>
<keyword evidence="4 10" id="KW-0812">Transmembrane</keyword>
<evidence type="ECO:0000313" key="12">
    <source>
        <dbReference type="Proteomes" id="UP000823849"/>
    </source>
</evidence>
<evidence type="ECO:0000256" key="2">
    <source>
        <dbReference type="ARBA" id="ARBA00022516"/>
    </source>
</evidence>
<dbReference type="InterPro" id="IPR003811">
    <property type="entry name" value="G3P_acylTferase_PlsY"/>
</dbReference>
<dbReference type="Proteomes" id="UP000823849">
    <property type="component" value="Unassembled WGS sequence"/>
</dbReference>
<feature type="transmembrane region" description="Helical" evidence="10">
    <location>
        <begin position="43"/>
        <end position="62"/>
    </location>
</feature>
<evidence type="ECO:0000256" key="4">
    <source>
        <dbReference type="ARBA" id="ARBA00022692"/>
    </source>
</evidence>
<feature type="transmembrane region" description="Helical" evidence="10">
    <location>
        <begin position="82"/>
        <end position="101"/>
    </location>
</feature>
<organism evidence="11 12">
    <name type="scientific">Candidatus Fusicatenibacter intestinigallinarum</name>
    <dbReference type="NCBI Taxonomy" id="2838598"/>
    <lineage>
        <taxon>Bacteria</taxon>
        <taxon>Bacillati</taxon>
        <taxon>Bacillota</taxon>
        <taxon>Clostridia</taxon>
        <taxon>Lachnospirales</taxon>
        <taxon>Lachnospiraceae</taxon>
        <taxon>Fusicatenibacter</taxon>
    </lineage>
</organism>
<name>A0A9D2N850_9FIRM</name>
<dbReference type="GO" id="GO:0008654">
    <property type="term" value="P:phospholipid biosynthetic process"/>
    <property type="evidence" value="ECO:0007669"/>
    <property type="project" value="UniProtKB-KW"/>
</dbReference>
<keyword evidence="5 10" id="KW-1133">Transmembrane helix</keyword>
<proteinExistence type="predicted"/>
<keyword evidence="9" id="KW-1208">Phospholipid metabolism</keyword>
<evidence type="ECO:0000256" key="8">
    <source>
        <dbReference type="ARBA" id="ARBA00023209"/>
    </source>
</evidence>
<keyword evidence="1" id="KW-1003">Cell membrane</keyword>
<keyword evidence="7 10" id="KW-0472">Membrane</keyword>
<evidence type="ECO:0000256" key="6">
    <source>
        <dbReference type="ARBA" id="ARBA00023098"/>
    </source>
</evidence>
<evidence type="ECO:0000256" key="10">
    <source>
        <dbReference type="SAM" id="Phobius"/>
    </source>
</evidence>
<sequence length="239" mass="26696">MREIFYVLLGYLSGSILFARIVPQMLCHVDVTRAGEDRNPGTFNAFVAAGPLVGTVVLLLELGKGFLPVHLALNHLQPEDPAFSLILLAPVIGHAWPLLHVKEGGKAIAVSFGVLLGMYPFLKPALLLAALYLLFSLVLVVRPNLYRSVLTFLCFAVGCLRTAMFPAWRLGCLGISAVVCWRHIRTGEREPLTFTFLPAFDKMRQATKVHKFHACMKFYDSGERKTPKSRRFSKKNERI</sequence>
<reference evidence="11" key="1">
    <citation type="journal article" date="2021" name="PeerJ">
        <title>Extensive microbial diversity within the chicken gut microbiome revealed by metagenomics and culture.</title>
        <authorList>
            <person name="Gilroy R."/>
            <person name="Ravi A."/>
            <person name="Getino M."/>
            <person name="Pursley I."/>
            <person name="Horton D.L."/>
            <person name="Alikhan N.F."/>
            <person name="Baker D."/>
            <person name="Gharbi K."/>
            <person name="Hall N."/>
            <person name="Watson M."/>
            <person name="Adriaenssens E.M."/>
            <person name="Foster-Nyarko E."/>
            <person name="Jarju S."/>
            <person name="Secka A."/>
            <person name="Antonio M."/>
            <person name="Oren A."/>
            <person name="Chaudhuri R.R."/>
            <person name="La Ragione R."/>
            <person name="Hildebrand F."/>
            <person name="Pallen M.J."/>
        </authorList>
    </citation>
    <scope>NUCLEOTIDE SEQUENCE</scope>
    <source>
        <strain evidence="11">CHK185-5351</strain>
    </source>
</reference>
<evidence type="ECO:0000256" key="9">
    <source>
        <dbReference type="ARBA" id="ARBA00023264"/>
    </source>
</evidence>